<feature type="domain" description="N-acetyltransferase" evidence="1">
    <location>
        <begin position="13"/>
        <end position="163"/>
    </location>
</feature>
<protein>
    <recommendedName>
        <fullName evidence="1">N-acetyltransferase domain-containing protein</fullName>
    </recommendedName>
</protein>
<dbReference type="InterPro" id="IPR016181">
    <property type="entry name" value="Acyl_CoA_acyltransferase"/>
</dbReference>
<dbReference type="Proteomes" id="UP000322530">
    <property type="component" value="Unassembled WGS sequence"/>
</dbReference>
<dbReference type="Pfam" id="PF00583">
    <property type="entry name" value="Acetyltransf_1"/>
    <property type="match status" value="1"/>
</dbReference>
<dbReference type="SUPFAM" id="SSF55729">
    <property type="entry name" value="Acyl-CoA N-acyltransferases (Nat)"/>
    <property type="match status" value="1"/>
</dbReference>
<dbReference type="EMBL" id="BIXY01000059">
    <property type="protein sequence ID" value="GCF10063.1"/>
    <property type="molecule type" value="Genomic_DNA"/>
</dbReference>
<dbReference type="GO" id="GO:0016747">
    <property type="term" value="F:acyltransferase activity, transferring groups other than amino-acyl groups"/>
    <property type="evidence" value="ECO:0007669"/>
    <property type="project" value="InterPro"/>
</dbReference>
<dbReference type="RefSeq" id="WP_149402967.1">
    <property type="nucleotide sequence ID" value="NZ_BIXY01000059.1"/>
</dbReference>
<proteinExistence type="predicted"/>
<dbReference type="OrthoDB" id="9799890at2"/>
<comment type="caution">
    <text evidence="2">The sequence shown here is derived from an EMBL/GenBank/DDBJ whole genome shotgun (WGS) entry which is preliminary data.</text>
</comment>
<evidence type="ECO:0000259" key="1">
    <source>
        <dbReference type="PROSITE" id="PS51186"/>
    </source>
</evidence>
<keyword evidence="3" id="KW-1185">Reference proteome</keyword>
<dbReference type="Gene3D" id="3.40.630.30">
    <property type="match status" value="1"/>
</dbReference>
<sequence length="181" mass="20661">MALATWWRGDPVPEIAPVPQFSAHRTSDLSLLARLAHLEVEEVERRIAEGSIPYLASVAETPAGYGWVATTVGEVIEIDLRFELPARNCYLWDFATLPDWRGHNIYPHLLQAILEQEREHFDRFWILYAPFNHASEKGIHKAGFQSVLDFDITEDIIKPIPIKQSKRAVVGVAFLQISDWD</sequence>
<evidence type="ECO:0000313" key="2">
    <source>
        <dbReference type="EMBL" id="GCF10063.1"/>
    </source>
</evidence>
<accession>A0A5A5TG66</accession>
<dbReference type="AlphaFoldDB" id="A0A5A5TG66"/>
<dbReference type="CDD" id="cd04301">
    <property type="entry name" value="NAT_SF"/>
    <property type="match status" value="1"/>
</dbReference>
<organism evidence="2 3">
    <name type="scientific">Dictyobacter arantiisoli</name>
    <dbReference type="NCBI Taxonomy" id="2014874"/>
    <lineage>
        <taxon>Bacteria</taxon>
        <taxon>Bacillati</taxon>
        <taxon>Chloroflexota</taxon>
        <taxon>Ktedonobacteria</taxon>
        <taxon>Ktedonobacterales</taxon>
        <taxon>Dictyobacteraceae</taxon>
        <taxon>Dictyobacter</taxon>
    </lineage>
</organism>
<name>A0A5A5TG66_9CHLR</name>
<dbReference type="PROSITE" id="PS51186">
    <property type="entry name" value="GNAT"/>
    <property type="match status" value="1"/>
</dbReference>
<gene>
    <name evidence="2" type="ORF">KDI_36270</name>
</gene>
<evidence type="ECO:0000313" key="3">
    <source>
        <dbReference type="Proteomes" id="UP000322530"/>
    </source>
</evidence>
<reference evidence="2 3" key="1">
    <citation type="submission" date="2019-01" db="EMBL/GenBank/DDBJ databases">
        <title>Draft genome sequence of Dictyobacter sp. Uno17.</title>
        <authorList>
            <person name="Wang C.M."/>
            <person name="Zheng Y."/>
            <person name="Sakai Y."/>
            <person name="Abe K."/>
            <person name="Yokota A."/>
            <person name="Yabe S."/>
        </authorList>
    </citation>
    <scope>NUCLEOTIDE SEQUENCE [LARGE SCALE GENOMIC DNA]</scope>
    <source>
        <strain evidence="2 3">Uno17</strain>
    </source>
</reference>
<dbReference type="InterPro" id="IPR000182">
    <property type="entry name" value="GNAT_dom"/>
</dbReference>